<evidence type="ECO:0000313" key="3">
    <source>
        <dbReference type="Proteomes" id="UP000238281"/>
    </source>
</evidence>
<evidence type="ECO:0000259" key="1">
    <source>
        <dbReference type="Pfam" id="PF25583"/>
    </source>
</evidence>
<organism evidence="2 3">
    <name type="scientific">Aliarcobacter cryaerophilus</name>
    <dbReference type="NCBI Taxonomy" id="28198"/>
    <lineage>
        <taxon>Bacteria</taxon>
        <taxon>Pseudomonadati</taxon>
        <taxon>Campylobacterota</taxon>
        <taxon>Epsilonproteobacteria</taxon>
        <taxon>Campylobacterales</taxon>
        <taxon>Arcobacteraceae</taxon>
        <taxon>Aliarcobacter</taxon>
    </lineage>
</organism>
<dbReference type="Pfam" id="PF25583">
    <property type="entry name" value="WCX"/>
    <property type="match status" value="1"/>
</dbReference>
<dbReference type="AlphaFoldDB" id="A0A2S9T046"/>
<accession>A0A2S9T046</accession>
<gene>
    <name evidence="2" type="ORF">CJ673_10900</name>
</gene>
<comment type="caution">
    <text evidence="2">The sequence shown here is derived from an EMBL/GenBank/DDBJ whole genome shotgun (WGS) entry which is preliminary data.</text>
</comment>
<protein>
    <recommendedName>
        <fullName evidence="1">WCX domain-containing protein</fullName>
    </recommendedName>
</protein>
<name>A0A2S9T046_9BACT</name>
<dbReference type="InterPro" id="IPR057727">
    <property type="entry name" value="WCX_dom"/>
</dbReference>
<sequence>MKSLKISSDKFVVDKNILKEIEKSEINFLSKESKEVHLKIQNSAKEYFLRKKVLSNMKIVDNTDEYFVSTNISFDDEILNIVKQWIPYIEILKPIELQEKLEDVLKKYLDKNIKY</sequence>
<dbReference type="EMBL" id="NXGE01000014">
    <property type="protein sequence ID" value="PRM92200.1"/>
    <property type="molecule type" value="Genomic_DNA"/>
</dbReference>
<proteinExistence type="predicted"/>
<evidence type="ECO:0000313" key="2">
    <source>
        <dbReference type="EMBL" id="PRM92200.1"/>
    </source>
</evidence>
<feature type="domain" description="WCX" evidence="1">
    <location>
        <begin position="35"/>
        <end position="108"/>
    </location>
</feature>
<reference evidence="2 3" key="1">
    <citation type="submission" date="2017-09" db="EMBL/GenBank/DDBJ databases">
        <title>Reassesment of A. cryaerophilus.</title>
        <authorList>
            <person name="Perez-Cataluna A."/>
            <person name="Collado L."/>
            <person name="Salgado O."/>
            <person name="Lefinanco V."/>
            <person name="Figueras M.J."/>
        </authorList>
    </citation>
    <scope>NUCLEOTIDE SEQUENCE [LARGE SCALE GENOMIC DNA]</scope>
    <source>
        <strain evidence="2 3">LMG 10210</strain>
    </source>
</reference>
<dbReference type="Proteomes" id="UP000238281">
    <property type="component" value="Unassembled WGS sequence"/>
</dbReference>